<dbReference type="PRINTS" id="PR00411">
    <property type="entry name" value="PNDRDTASEI"/>
</dbReference>
<comment type="similarity">
    <text evidence="1">Belongs to the FAD-dependent oxidoreductase family.</text>
</comment>
<dbReference type="InterPro" id="IPR036188">
    <property type="entry name" value="FAD/NAD-bd_sf"/>
</dbReference>
<dbReference type="PANTHER" id="PTHR43735">
    <property type="entry name" value="APOPTOSIS-INDUCING FACTOR 1"/>
    <property type="match status" value="1"/>
</dbReference>
<keyword evidence="3" id="KW-0274">FAD</keyword>
<evidence type="ECO:0000256" key="4">
    <source>
        <dbReference type="ARBA" id="ARBA00023002"/>
    </source>
</evidence>
<accession>A0A9P5YW79</accession>
<dbReference type="GO" id="GO:0004174">
    <property type="term" value="F:electron-transferring-flavoprotein dehydrogenase activity"/>
    <property type="evidence" value="ECO:0007669"/>
    <property type="project" value="TreeGrafter"/>
</dbReference>
<evidence type="ECO:0000313" key="6">
    <source>
        <dbReference type="EMBL" id="KAF9476817.1"/>
    </source>
</evidence>
<proteinExistence type="inferred from homology"/>
<dbReference type="PRINTS" id="PR00368">
    <property type="entry name" value="FADPNR"/>
</dbReference>
<evidence type="ECO:0000256" key="3">
    <source>
        <dbReference type="ARBA" id="ARBA00022827"/>
    </source>
</evidence>
<sequence length="401" mass="43913">MNPPLSAQIRTDNRLSVVVVGGGVAGAAVVRGLSSRLDKTKYRLVLITSRPCHTYLPGALRLLASPDVPLSSVFMSYDKIFGKFPGEIIVGTATSIEENKDPLLSRGGFVVVEGGQTVMYDALVIATGSSWVGHLAFPNKETEFKEHVSSWRKKIQDAQHIVIVGGGAVGIEVSGEIKDSYPSKDITIVHANRLLLGDMYPETFRTDVEDRLRRRGVSIIFNDTIEGNAAPKGTIRTSQGVSLPCDLLIHARGGRPNASLLKFLRPSVLTDRGYVKVTPKLQVESHQNIFALGDIIDWPEAKQLTKISMGHAPVVINNVMNYLEGRLPKKAYRKTPEILAISIGRGGGASYLGYLWGLTFGSHFTRYVKSVDLMVGFARRSIGLPAHCEKEEDQTLQRHIE</sequence>
<name>A0A9P5YW79_9AGAR</name>
<dbReference type="SUPFAM" id="SSF51905">
    <property type="entry name" value="FAD/NAD(P)-binding domain"/>
    <property type="match status" value="1"/>
</dbReference>
<dbReference type="InterPro" id="IPR023753">
    <property type="entry name" value="FAD/NAD-binding_dom"/>
</dbReference>
<protein>
    <submittedName>
        <fullName evidence="6">FAD/NAD(P)-binding domain-containing protein</fullName>
    </submittedName>
</protein>
<evidence type="ECO:0000313" key="7">
    <source>
        <dbReference type="Proteomes" id="UP000807469"/>
    </source>
</evidence>
<keyword evidence="4" id="KW-0560">Oxidoreductase</keyword>
<reference evidence="6" key="1">
    <citation type="submission" date="2020-11" db="EMBL/GenBank/DDBJ databases">
        <authorList>
            <consortium name="DOE Joint Genome Institute"/>
            <person name="Ahrendt S."/>
            <person name="Riley R."/>
            <person name="Andreopoulos W."/>
            <person name="Labutti K."/>
            <person name="Pangilinan J."/>
            <person name="Ruiz-Duenas F.J."/>
            <person name="Barrasa J.M."/>
            <person name="Sanchez-Garcia M."/>
            <person name="Camarero S."/>
            <person name="Miyauchi S."/>
            <person name="Serrano A."/>
            <person name="Linde D."/>
            <person name="Babiker R."/>
            <person name="Drula E."/>
            <person name="Ayuso-Fernandez I."/>
            <person name="Pacheco R."/>
            <person name="Padilla G."/>
            <person name="Ferreira P."/>
            <person name="Barriuso J."/>
            <person name="Kellner H."/>
            <person name="Castanera R."/>
            <person name="Alfaro M."/>
            <person name="Ramirez L."/>
            <person name="Pisabarro A.G."/>
            <person name="Kuo A."/>
            <person name="Tritt A."/>
            <person name="Lipzen A."/>
            <person name="He G."/>
            <person name="Yan M."/>
            <person name="Ng V."/>
            <person name="Cullen D."/>
            <person name="Martin F."/>
            <person name="Rosso M.-N."/>
            <person name="Henrissat B."/>
            <person name="Hibbett D."/>
            <person name="Martinez A.T."/>
            <person name="Grigoriev I.V."/>
        </authorList>
    </citation>
    <scope>NUCLEOTIDE SEQUENCE</scope>
    <source>
        <strain evidence="6">CIRM-BRFM 674</strain>
    </source>
</reference>
<keyword evidence="2" id="KW-0285">Flavoprotein</keyword>
<keyword evidence="7" id="KW-1185">Reference proteome</keyword>
<dbReference type="GO" id="GO:0050660">
    <property type="term" value="F:flavin adenine dinucleotide binding"/>
    <property type="evidence" value="ECO:0007669"/>
    <property type="project" value="TreeGrafter"/>
</dbReference>
<dbReference type="Proteomes" id="UP000807469">
    <property type="component" value="Unassembled WGS sequence"/>
</dbReference>
<dbReference type="PANTHER" id="PTHR43735:SF3">
    <property type="entry name" value="FERROPTOSIS SUPPRESSOR PROTEIN 1"/>
    <property type="match status" value="1"/>
</dbReference>
<dbReference type="Gene3D" id="3.50.50.100">
    <property type="match status" value="1"/>
</dbReference>
<feature type="domain" description="FAD/NAD(P)-binding" evidence="5">
    <location>
        <begin position="16"/>
        <end position="300"/>
    </location>
</feature>
<dbReference type="EMBL" id="MU155281">
    <property type="protein sequence ID" value="KAF9476817.1"/>
    <property type="molecule type" value="Genomic_DNA"/>
</dbReference>
<dbReference type="GO" id="GO:0005737">
    <property type="term" value="C:cytoplasm"/>
    <property type="evidence" value="ECO:0007669"/>
    <property type="project" value="TreeGrafter"/>
</dbReference>
<organism evidence="6 7">
    <name type="scientific">Pholiota conissans</name>
    <dbReference type="NCBI Taxonomy" id="109636"/>
    <lineage>
        <taxon>Eukaryota</taxon>
        <taxon>Fungi</taxon>
        <taxon>Dikarya</taxon>
        <taxon>Basidiomycota</taxon>
        <taxon>Agaricomycotina</taxon>
        <taxon>Agaricomycetes</taxon>
        <taxon>Agaricomycetidae</taxon>
        <taxon>Agaricales</taxon>
        <taxon>Agaricineae</taxon>
        <taxon>Strophariaceae</taxon>
        <taxon>Pholiota</taxon>
    </lineage>
</organism>
<evidence type="ECO:0000256" key="2">
    <source>
        <dbReference type="ARBA" id="ARBA00022630"/>
    </source>
</evidence>
<gene>
    <name evidence="6" type="ORF">BDN70DRAFT_881948</name>
</gene>
<evidence type="ECO:0000256" key="1">
    <source>
        <dbReference type="ARBA" id="ARBA00006442"/>
    </source>
</evidence>
<dbReference type="AlphaFoldDB" id="A0A9P5YW79"/>
<dbReference type="OrthoDB" id="202203at2759"/>
<evidence type="ECO:0000259" key="5">
    <source>
        <dbReference type="Pfam" id="PF07992"/>
    </source>
</evidence>
<comment type="caution">
    <text evidence="6">The sequence shown here is derived from an EMBL/GenBank/DDBJ whole genome shotgun (WGS) entry which is preliminary data.</text>
</comment>
<dbReference type="Pfam" id="PF07992">
    <property type="entry name" value="Pyr_redox_2"/>
    <property type="match status" value="1"/>
</dbReference>